<comment type="caution">
    <text evidence="4">The sequence shown here is derived from an EMBL/GenBank/DDBJ whole genome shotgun (WGS) entry which is preliminary data.</text>
</comment>
<dbReference type="Pfam" id="PF00994">
    <property type="entry name" value="MoCF_biosynth"/>
    <property type="match status" value="1"/>
</dbReference>
<dbReference type="PANTHER" id="PTHR43764">
    <property type="entry name" value="MOLYBDENUM COFACTOR BIOSYNTHESIS"/>
    <property type="match status" value="1"/>
</dbReference>
<evidence type="ECO:0000259" key="3">
    <source>
        <dbReference type="SMART" id="SM00852"/>
    </source>
</evidence>
<dbReference type="NCBIfam" id="TIGR00177">
    <property type="entry name" value="molyb_syn"/>
    <property type="match status" value="1"/>
</dbReference>
<evidence type="ECO:0000313" key="4">
    <source>
        <dbReference type="EMBL" id="MFC5987639.1"/>
    </source>
</evidence>
<accession>A0ABW1IRK8</accession>
<evidence type="ECO:0000313" key="5">
    <source>
        <dbReference type="Proteomes" id="UP001596250"/>
    </source>
</evidence>
<proteinExistence type="predicted"/>
<name>A0ABW1IRK8_9BACL</name>
<dbReference type="SUPFAM" id="SSF53218">
    <property type="entry name" value="Molybdenum cofactor biosynthesis proteins"/>
    <property type="match status" value="1"/>
</dbReference>
<dbReference type="Proteomes" id="UP001596250">
    <property type="component" value="Unassembled WGS sequence"/>
</dbReference>
<evidence type="ECO:0000256" key="2">
    <source>
        <dbReference type="ARBA" id="ARBA00023150"/>
    </source>
</evidence>
<reference evidence="5" key="1">
    <citation type="journal article" date="2019" name="Int. J. Syst. Evol. Microbiol.">
        <title>The Global Catalogue of Microorganisms (GCM) 10K type strain sequencing project: providing services to taxonomists for standard genome sequencing and annotation.</title>
        <authorList>
            <consortium name="The Broad Institute Genomics Platform"/>
            <consortium name="The Broad Institute Genome Sequencing Center for Infectious Disease"/>
            <person name="Wu L."/>
            <person name="Ma J."/>
        </authorList>
    </citation>
    <scope>NUCLEOTIDE SEQUENCE [LARGE SCALE GENOMIC DNA]</scope>
    <source>
        <strain evidence="5">CCM 8749</strain>
    </source>
</reference>
<protein>
    <submittedName>
        <fullName evidence="4">Molybdenum cofactor biosynthesis protein B</fullName>
    </submittedName>
</protein>
<dbReference type="Gene3D" id="3.40.980.10">
    <property type="entry name" value="MoaB/Mog-like domain"/>
    <property type="match status" value="1"/>
</dbReference>
<sequence length="164" mass="17884">MMWNVAILSISDFVSKGEAEDTSAQVIRELIEEEMSGEVVDYRVVPQAMDEIMAALIEMSDYYKADLILTSGGIGLTPREVTPEATAKVVDRLAPGFSELIRARTDQSSFHPMFNRGISGIRGKTLIINLPGSPKSVHESLNVILPQLPLAMSAISSRGQEYSA</sequence>
<dbReference type="PANTHER" id="PTHR43764:SF1">
    <property type="entry name" value="MOLYBDOPTERIN MOLYBDOTRANSFERASE"/>
    <property type="match status" value="1"/>
</dbReference>
<comment type="pathway">
    <text evidence="1">Cofactor biosynthesis; molybdopterin biosynthesis.</text>
</comment>
<keyword evidence="5" id="KW-1185">Reference proteome</keyword>
<gene>
    <name evidence="4" type="ORF">ACFPXP_14630</name>
</gene>
<dbReference type="SMART" id="SM00852">
    <property type="entry name" value="MoCF_biosynth"/>
    <property type="match status" value="1"/>
</dbReference>
<keyword evidence="2" id="KW-0501">Molybdenum cofactor biosynthesis</keyword>
<evidence type="ECO:0000256" key="1">
    <source>
        <dbReference type="ARBA" id="ARBA00005046"/>
    </source>
</evidence>
<dbReference type="InterPro" id="IPR051920">
    <property type="entry name" value="MPT_Adenylyltrnsfr/MoaC-Rel"/>
</dbReference>
<dbReference type="InterPro" id="IPR036425">
    <property type="entry name" value="MoaB/Mog-like_dom_sf"/>
</dbReference>
<dbReference type="InterPro" id="IPR001453">
    <property type="entry name" value="MoaB/Mog_dom"/>
</dbReference>
<organism evidence="4 5">
    <name type="scientific">Marinicrinis lubricantis</name>
    <dbReference type="NCBI Taxonomy" id="2086470"/>
    <lineage>
        <taxon>Bacteria</taxon>
        <taxon>Bacillati</taxon>
        <taxon>Bacillota</taxon>
        <taxon>Bacilli</taxon>
        <taxon>Bacillales</taxon>
        <taxon>Paenibacillaceae</taxon>
    </lineage>
</organism>
<dbReference type="RefSeq" id="WP_379895048.1">
    <property type="nucleotide sequence ID" value="NZ_CBCSCT010000035.1"/>
</dbReference>
<dbReference type="CDD" id="cd00886">
    <property type="entry name" value="MogA_MoaB"/>
    <property type="match status" value="1"/>
</dbReference>
<dbReference type="EMBL" id="JBHSQV010000167">
    <property type="protein sequence ID" value="MFC5987639.1"/>
    <property type="molecule type" value="Genomic_DNA"/>
</dbReference>
<feature type="domain" description="MoaB/Mog" evidence="3">
    <location>
        <begin position="6"/>
        <end position="151"/>
    </location>
</feature>